<evidence type="ECO:0000313" key="1">
    <source>
        <dbReference type="EMBL" id="GBP36251.1"/>
    </source>
</evidence>
<gene>
    <name evidence="1" type="ORF">EVAR_85499_1</name>
</gene>
<accession>A0A4C1VBL7</accession>
<dbReference type="EMBL" id="BGZK01000316">
    <property type="protein sequence ID" value="GBP36251.1"/>
    <property type="molecule type" value="Genomic_DNA"/>
</dbReference>
<proteinExistence type="predicted"/>
<keyword evidence="2" id="KW-1185">Reference proteome</keyword>
<evidence type="ECO:0000313" key="2">
    <source>
        <dbReference type="Proteomes" id="UP000299102"/>
    </source>
</evidence>
<protein>
    <submittedName>
        <fullName evidence="1">Uncharacterized protein</fullName>
    </submittedName>
</protein>
<dbReference type="AlphaFoldDB" id="A0A4C1VBL7"/>
<name>A0A4C1VBL7_EUMVA</name>
<organism evidence="1 2">
    <name type="scientific">Eumeta variegata</name>
    <name type="common">Bagworm moth</name>
    <name type="synonym">Eumeta japonica</name>
    <dbReference type="NCBI Taxonomy" id="151549"/>
    <lineage>
        <taxon>Eukaryota</taxon>
        <taxon>Metazoa</taxon>
        <taxon>Ecdysozoa</taxon>
        <taxon>Arthropoda</taxon>
        <taxon>Hexapoda</taxon>
        <taxon>Insecta</taxon>
        <taxon>Pterygota</taxon>
        <taxon>Neoptera</taxon>
        <taxon>Endopterygota</taxon>
        <taxon>Lepidoptera</taxon>
        <taxon>Glossata</taxon>
        <taxon>Ditrysia</taxon>
        <taxon>Tineoidea</taxon>
        <taxon>Psychidae</taxon>
        <taxon>Oiketicinae</taxon>
        <taxon>Eumeta</taxon>
    </lineage>
</organism>
<sequence>MITSARGHLQPVRSHRFLASLLGGKGYPTVEDRVDGKGRRSVGHRNSRSLCEMQEVLLPINARIGEHLRIAKGRFRARIYGGHDPFEPGLRFTIVIELERVLTEPRICDPLTGWICPCAYSGAVQRMKICPSEFAANDILREYYTHRPFLLLLRVPICVITPLRRFRDELHSGKVSCVVLYRIYLGWRRQLLLPYLPGNMQIYKCIYERSATDRLVMNTPKP</sequence>
<reference evidence="1 2" key="1">
    <citation type="journal article" date="2019" name="Commun. Biol.">
        <title>The bagworm genome reveals a unique fibroin gene that provides high tensile strength.</title>
        <authorList>
            <person name="Kono N."/>
            <person name="Nakamura H."/>
            <person name="Ohtoshi R."/>
            <person name="Tomita M."/>
            <person name="Numata K."/>
            <person name="Arakawa K."/>
        </authorList>
    </citation>
    <scope>NUCLEOTIDE SEQUENCE [LARGE SCALE GENOMIC DNA]</scope>
</reference>
<comment type="caution">
    <text evidence="1">The sequence shown here is derived from an EMBL/GenBank/DDBJ whole genome shotgun (WGS) entry which is preliminary data.</text>
</comment>
<dbReference type="Proteomes" id="UP000299102">
    <property type="component" value="Unassembled WGS sequence"/>
</dbReference>